<dbReference type="EMBL" id="JWZX01003380">
    <property type="protein sequence ID" value="KOO21235.1"/>
    <property type="molecule type" value="Genomic_DNA"/>
</dbReference>
<feature type="compositionally biased region" description="Basic and acidic residues" evidence="8">
    <location>
        <begin position="137"/>
        <end position="146"/>
    </location>
</feature>
<dbReference type="PANTHER" id="PTHR24107:SF2">
    <property type="entry name" value="NLR FAMILY CARD DOMAIN CONTAINING 3"/>
    <property type="match status" value="1"/>
</dbReference>
<keyword evidence="7" id="KW-0206">Cytoskeleton</keyword>
<keyword evidence="11" id="KW-1185">Reference proteome</keyword>
<keyword evidence="5" id="KW-0547">Nucleotide-binding</keyword>
<accession>A0A0M0J406</accession>
<gene>
    <name evidence="10" type="ORF">Ctob_000807</name>
</gene>
<dbReference type="SMART" id="SM00369">
    <property type="entry name" value="LRR_TYP"/>
    <property type="match status" value="5"/>
</dbReference>
<organism evidence="10 11">
    <name type="scientific">Chrysochromulina tobinii</name>
    <dbReference type="NCBI Taxonomy" id="1460289"/>
    <lineage>
        <taxon>Eukaryota</taxon>
        <taxon>Haptista</taxon>
        <taxon>Haptophyta</taxon>
        <taxon>Prymnesiophyceae</taxon>
        <taxon>Prymnesiales</taxon>
        <taxon>Chrysochromulinaceae</taxon>
        <taxon>Chrysochromulina</taxon>
    </lineage>
</organism>
<evidence type="ECO:0000256" key="5">
    <source>
        <dbReference type="ARBA" id="ARBA00022741"/>
    </source>
</evidence>
<dbReference type="InterPro" id="IPR027417">
    <property type="entry name" value="P-loop_NTPase"/>
</dbReference>
<evidence type="ECO:0000256" key="4">
    <source>
        <dbReference type="ARBA" id="ARBA00022737"/>
    </source>
</evidence>
<comment type="subcellular location">
    <subcellularLocation>
        <location evidence="1">Cytoplasm</location>
        <location evidence="1">Cytoskeleton</location>
    </subcellularLocation>
</comment>
<dbReference type="InterPro" id="IPR001611">
    <property type="entry name" value="Leu-rich_rpt"/>
</dbReference>
<evidence type="ECO:0000256" key="2">
    <source>
        <dbReference type="ARBA" id="ARBA00022490"/>
    </source>
</evidence>
<feature type="region of interest" description="Disordered" evidence="8">
    <location>
        <begin position="1"/>
        <end position="146"/>
    </location>
</feature>
<dbReference type="Proteomes" id="UP000037460">
    <property type="component" value="Unassembled WGS sequence"/>
</dbReference>
<dbReference type="CDD" id="cd00882">
    <property type="entry name" value="Ras_like_GTPase"/>
    <property type="match status" value="1"/>
</dbReference>
<feature type="region of interest" description="Disordered" evidence="8">
    <location>
        <begin position="3471"/>
        <end position="3516"/>
    </location>
</feature>
<dbReference type="SUPFAM" id="SSF52047">
    <property type="entry name" value="RNI-like"/>
    <property type="match status" value="2"/>
</dbReference>
<feature type="compositionally biased region" description="Low complexity" evidence="8">
    <location>
        <begin position="43"/>
        <end position="58"/>
    </location>
</feature>
<keyword evidence="2" id="KW-0963">Cytoplasm</keyword>
<feature type="compositionally biased region" description="Low complexity" evidence="8">
    <location>
        <begin position="107"/>
        <end position="136"/>
    </location>
</feature>
<keyword evidence="6" id="KW-0067">ATP-binding</keyword>
<dbReference type="Pfam" id="PF13855">
    <property type="entry name" value="LRR_8"/>
    <property type="match status" value="1"/>
</dbReference>
<protein>
    <submittedName>
        <fullName evidence="10">Small gtp-binding protein</fullName>
    </submittedName>
</protein>
<dbReference type="InterPro" id="IPR003591">
    <property type="entry name" value="Leu-rich_rpt_typical-subtyp"/>
</dbReference>
<dbReference type="Gene3D" id="3.80.10.10">
    <property type="entry name" value="Ribonuclease Inhibitor"/>
    <property type="match status" value="5"/>
</dbReference>
<feature type="region of interest" description="Disordered" evidence="8">
    <location>
        <begin position="1343"/>
        <end position="1362"/>
    </location>
</feature>
<keyword evidence="3" id="KW-0433">Leucine-rich repeat</keyword>
<reference evidence="11" key="1">
    <citation type="journal article" date="2015" name="PLoS Genet.">
        <title>Genome Sequence and Transcriptome Analyses of Chrysochromulina tobin: Metabolic Tools for Enhanced Algal Fitness in the Prominent Order Prymnesiales (Haptophyceae).</title>
        <authorList>
            <person name="Hovde B.T."/>
            <person name="Deodato C.R."/>
            <person name="Hunsperger H.M."/>
            <person name="Ryken S.A."/>
            <person name="Yost W."/>
            <person name="Jha R.K."/>
            <person name="Patterson J."/>
            <person name="Monnat R.J. Jr."/>
            <person name="Barlow S.B."/>
            <person name="Starkenburg S.R."/>
            <person name="Cattolico R.A."/>
        </authorList>
    </citation>
    <scope>NUCLEOTIDE SEQUENCE</scope>
    <source>
        <strain evidence="11">CCMP291</strain>
    </source>
</reference>
<feature type="compositionally biased region" description="Pro residues" evidence="8">
    <location>
        <begin position="93"/>
        <end position="106"/>
    </location>
</feature>
<evidence type="ECO:0000256" key="7">
    <source>
        <dbReference type="ARBA" id="ARBA00023212"/>
    </source>
</evidence>
<proteinExistence type="predicted"/>
<dbReference type="PROSITE" id="PS50837">
    <property type="entry name" value="NACHT"/>
    <property type="match status" value="1"/>
</dbReference>
<dbReference type="SMART" id="SM00365">
    <property type="entry name" value="LRR_SD22"/>
    <property type="match status" value="3"/>
</dbReference>
<feature type="compositionally biased region" description="Basic and acidic residues" evidence="8">
    <location>
        <begin position="3493"/>
        <end position="3516"/>
    </location>
</feature>
<evidence type="ECO:0000313" key="10">
    <source>
        <dbReference type="EMBL" id="KOO21235.1"/>
    </source>
</evidence>
<feature type="compositionally biased region" description="Polar residues" evidence="8">
    <location>
        <begin position="15"/>
        <end position="26"/>
    </location>
</feature>
<evidence type="ECO:0000256" key="3">
    <source>
        <dbReference type="ARBA" id="ARBA00022614"/>
    </source>
</evidence>
<keyword evidence="4" id="KW-0677">Repeat</keyword>
<evidence type="ECO:0000256" key="8">
    <source>
        <dbReference type="SAM" id="MobiDB-lite"/>
    </source>
</evidence>
<comment type="caution">
    <text evidence="10">The sequence shown here is derived from an EMBL/GenBank/DDBJ whole genome shotgun (WGS) entry which is preliminary data.</text>
</comment>
<dbReference type="PANTHER" id="PTHR24107">
    <property type="entry name" value="YNEIN REGULATORY COMPLEX SUBUNIT 5"/>
    <property type="match status" value="1"/>
</dbReference>
<evidence type="ECO:0000259" key="9">
    <source>
        <dbReference type="PROSITE" id="PS50837"/>
    </source>
</evidence>
<dbReference type="GO" id="GO:0005856">
    <property type="term" value="C:cytoskeleton"/>
    <property type="evidence" value="ECO:0007669"/>
    <property type="project" value="UniProtKB-SubCell"/>
</dbReference>
<evidence type="ECO:0000256" key="1">
    <source>
        <dbReference type="ARBA" id="ARBA00004245"/>
    </source>
</evidence>
<dbReference type="SUPFAM" id="SSF52540">
    <property type="entry name" value="P-loop containing nucleoside triphosphate hydrolases"/>
    <property type="match status" value="1"/>
</dbReference>
<sequence>MPPKKPPPPKDTAKDGSSNKGSTNPTPRAAPKQTPRTSGKPESAAAANAAASSANASGEKVKKVKLEPKGGGGGGSEKPEKVPTPKGAGPAKATPPPAKVTPPSAAPPVAAQGKGAPLAGAPLPTGAGSSSSGPPKKAADSFDGNNKKKVELLTEELMNRKPLDPKLRDALIQRCGPAVQEVAFLRNESKPPFGRVDELAPSRHDRIPPACVVIMFNPFESSFELSYGDISTLPDAETSDLRSLTSGKVLGRVKISPEKGTPIEDRVGFNNDWYVGAEHGLVHDGLQADGSLEVRLDWRDSARNEAHVAILRVNPWLAYGCGEGARLAVRKPGATEGTAATVQRTLRDDTVVLRRDGAEGELTVDPTPFTVVTATNPRHPPGTRLLLVHEGSCVDAVVEPWPTPVIEVKEGSRHELKVNGKHMSGWITLINKNGDVNVECDDDEENRGRAEADKVWHLTRRKELQMTSGCDANNSEKIGKITKLVAMKLLESRETEDQGVRGYIATIPGQSATVITCALNEFNHSVQRFPSVAEYEAARANYLEDIVVREALVEDAITGNNLRIKDQTLHISTATDPQDNCRPLPPEWKIENVLDLVRLLLIPSPNRVNGCHSTQPVLVRAGPGTGKTWMAKQAVFTLADRLLRGTGPSDGIRLVPIVVFVQRIIYLLRETMDQNKSTKGGSAAAVPAAGETPPKSKSLLERYIASVYSGKKMEAWCTMLMQAYDMRALVVLLDGVDEAAGLRDHVEHFVHKEVVPSGNRVLVTSRPEGVRLETYAKTLVVMNLCTLTNEQQRRVINIQMEGNVFFDHLLSLGEVRKNLDDAYKKISANMRSELEALWSEDLFHKRGSADGRVPQYDPEQRQKIADGSRIVAVTQRMASQMLRSIDQKLKSTDNACKIALLDRIDTVIKNYPIDGEADTEGDLADRVLEDMLTPTAVPQTFQKVAIKLGVILQKERKEYNTQLELDKAKGKASKERVVLLATAVGVWENVVANTDEIYCVHESMQEPWADMVKKIVLEMARDDDDLNPLGKGITFFDMLDPATLYDKARELYADRFKDAQGKADGLAEACVEDVTRCRVLLLTGTQIKDFVTRLSTGIDIYEGELAPVKPSQRADQAAKEVAREEMRQRGEALPPVAMKVQLMHLQNKFEELDPTHFRSATCSIKMTTGTTSIFGAIEVHYNEIFLVGNAEDSKAYKHYNFFRKKLKGTVPEKELDTLLEEKLIFLVDATGVPVLLSLLVLIFTAGGEDLTKLPSNRIELYELGIQSTIAKRLLPGGRTSTDSLIHGWLRLFNLDRSSMMNTVVEGITATTEKKEREHRPTRKAALSQEHNFDAAAMATEANAEKEAKKKISPETSNQKDNKKLLNLDSKEVYDVFRLGAHYLREAAKPEVQRTELNRIELAMPKKLVDTVMMLVNANLKMLLGDRARTFGLTMLRHVAVSNQLAGRREFSAIHVAQALLIDNVNTEGLTLWLHLNKEEGGLPLTKTLEAQTELAPAQYQFKHLSFQEGLFAQHLLIRAEAGWEGWETDLTASEFLNNPFMNNTCRIAAGYLGTLCAKRRPIWDFSEKRTRLSEPGLQALWLICEQNESLQKLNLMHNGVGVKHEDAIGMSRMLLTSTALQTLNLGSNSLGELKQYIRTFARGLGANKTLTMLDVSNNRLLPEGIKHVCTALRTCTAMRELDLSYNSPGRELALPQMLQMHPCLKSIGVVEKEPTTRSERTWWLDTRGKEAIGRALLDAPSPTVQFLQCDVFSLTASTETLNWTSKVPCDAIVLAGVLRSNSTLKTLNISNGDIGDYEREEIGNALVKNLNGRTGYCDAYGLKENGPAAHPSIDLKEKDVIRTKRSFSLFAGLLRANRTITSLTLSGLGPEYIDVLAEALATNTTMQSLRLEQPSKAADTQIATLPVQQLNGALKQAEIDLSLAGGDKVDGSQPIHRHACGVVGAILAANSTISRLKINPGGGSEGGSILEHIHRARRSSLATLDLTGIGLAERGGSRIFETLLAGKCGFLKTIHLGSNALTDMALCNISTLDIHDNQIGAGVVCQAIKYNRSLTNLDIRKCPIEDEGLGNIGVLLLLPECPCHLRYISCDAFEINDGETELKIRKETLGPGETRLLCGVFKWNNLIKDLNLSGRGIECDAATVLATALQNNTTLKSLDLSNNPISTVSNYTGEKPYPITGLNALADAINASQSLDAITLEGGKLPVFQLKGDGQKQKVRLLDLSRKSLSFVSSIFMGTLLRGNTYINELVLHSNELTPTGATIVVKQLSRSLKSLDITNIVIVEGGKDKGKAAKDKSKGGATAAKMVEFPPEQLTELWAAVSQLSALEKLTMDKDFLRDLTSIGRLLSMKFFSASNNKLSFIPADIQLIRGLKSLTLNGNQLRELNPAVGELENIEKIDLRSNQLTFLPTSLAKLRLLKQLDASENLIQTLHPSICDLHAIEKLELKENPLARPPASVARLGLPGIRKYFQEITMTFDICAHGARLILLGAERSGKTTLERALRAGIVQPPSPNYEPTNDMDINAMVIGPESNPTKQVWLSIWDMAGSVPFDARLAPHYADGSIFVLTVAAGDTRMMDIEYEKHVGRYVPTAIANAAQAHVAWLKGKLQQFQSKQLPGSLMLRIQMDVLCVSAVTDYTSTVEEVKKRIEGILFTEPPLVPGLNRPINRTMVLTTVFLRALRDGRDPIDSARATDLGYIPSTMSTDLKPVRAYMEKEELVRIYAEEFVPALKIQLQSDAASALTDAITLLTNQGECCFAPSGIVYLQPDAISRFVKPLCDSRVGNRLWQTREYATQDALRALYTGLSVPDAERSITTIASDEFSKKGLLHEELLPCMSGIHLPQARRMPENGYDLWNEGLLEPATETLKMSINLGPTRPPGVFERFVALCYGIGMFKRAWRRGVHIEVDEKFESSMHVRHVLLELRPKAKGPDDEGKETKYELSISAIAWKKSRAPTFAFMKRLQGLAASAIADVPGLKAHGQASFCCPGCTRLKLDEASWYSVDETSSKKLTCDKCSEVIELNKAPQLLPLNLGRYLGMPLNTPVIAKWENYGIKDLKVTSDKMRLGRPLESQASLYKQLGLKTSQTEDKEDIEYLKSLTEQSIVDEITAKARELGDKSPTDAPDGGKGGWTDLEWLLYITAPSAKEAVQRKAETNGEENSEAAKMANERIKLQRQAKERGIDAGRADSSLDWFLKRPVIVAAGLSRAHVLALRLYASSVYRRINAPLYNGCSSEKPHWYPSTVLLLSDALGKLRNAQVEQRRTANAKAAAMAEDAKRAKDSDDADLALKAATLAKDAAAAAAALKVDVFWRGVSNLTTIDFKLRGGSELAFMSMSKSREVAQQQALERAVADRKAREVVCAVVGKYDPEEMPNGEEAEYLTLYNFHGDRGKKKVDPSEIPIVLFKLHPSEAAVPCDLSFLSPTPDDAECVYPPGVYLEQRKEATEYLRLPDGTDMQGKIVECQVHLYRPFGPKGKKSSEETKPAEASAEAKPAEGKPAEGKPAEGKPAEGKPAK</sequence>
<dbReference type="SMART" id="SM00368">
    <property type="entry name" value="LRR_RI"/>
    <property type="match status" value="9"/>
</dbReference>
<feature type="domain" description="NACHT" evidence="9">
    <location>
        <begin position="615"/>
        <end position="767"/>
    </location>
</feature>
<dbReference type="Pfam" id="PF13516">
    <property type="entry name" value="LRR_6"/>
    <property type="match status" value="2"/>
</dbReference>
<dbReference type="OrthoDB" id="40118at2759"/>
<dbReference type="Gene3D" id="3.90.176.10">
    <property type="entry name" value="Toxin ADP-ribosyltransferase, Chain A, domain 1"/>
    <property type="match status" value="1"/>
</dbReference>
<dbReference type="Gene3D" id="3.40.50.300">
    <property type="entry name" value="P-loop containing nucleotide triphosphate hydrolases"/>
    <property type="match status" value="2"/>
</dbReference>
<dbReference type="InterPro" id="IPR052410">
    <property type="entry name" value="DRC5"/>
</dbReference>
<evidence type="ECO:0000313" key="11">
    <source>
        <dbReference type="Proteomes" id="UP000037460"/>
    </source>
</evidence>
<dbReference type="InterPro" id="IPR032675">
    <property type="entry name" value="LRR_dom_sf"/>
</dbReference>
<dbReference type="InterPro" id="IPR007111">
    <property type="entry name" value="NACHT_NTPase"/>
</dbReference>
<dbReference type="SUPFAM" id="SSF52058">
    <property type="entry name" value="L domain-like"/>
    <property type="match status" value="1"/>
</dbReference>
<evidence type="ECO:0000256" key="6">
    <source>
        <dbReference type="ARBA" id="ARBA00022840"/>
    </source>
</evidence>
<feature type="compositionally biased region" description="Pro residues" evidence="8">
    <location>
        <begin position="1"/>
        <end position="10"/>
    </location>
</feature>
<dbReference type="PROSITE" id="PS51450">
    <property type="entry name" value="LRR"/>
    <property type="match status" value="1"/>
</dbReference>
<dbReference type="GO" id="GO:0005524">
    <property type="term" value="F:ATP binding"/>
    <property type="evidence" value="ECO:0007669"/>
    <property type="project" value="UniProtKB-KW"/>
</dbReference>
<name>A0A0M0J406_9EUKA</name>
<feature type="compositionally biased region" description="Basic and acidic residues" evidence="8">
    <location>
        <begin position="59"/>
        <end position="68"/>
    </location>
</feature>